<dbReference type="Gene3D" id="3.15.10.40">
    <property type="entry name" value="Uncharacterised protein PF07273, DUF1439"/>
    <property type="match status" value="1"/>
</dbReference>
<organism evidence="2 3">
    <name type="scientific">Candidatus Accumulibacter adjunctus</name>
    <dbReference type="NCBI Taxonomy" id="1454001"/>
    <lineage>
        <taxon>Bacteria</taxon>
        <taxon>Pseudomonadati</taxon>
        <taxon>Pseudomonadota</taxon>
        <taxon>Betaproteobacteria</taxon>
        <taxon>Candidatus Accumulibacter</taxon>
    </lineage>
</organism>
<evidence type="ECO:0000313" key="3">
    <source>
        <dbReference type="Proteomes" id="UP000020218"/>
    </source>
</evidence>
<proteinExistence type="predicted"/>
<accession>A0A011MV11</accession>
<evidence type="ECO:0000313" key="2">
    <source>
        <dbReference type="EMBL" id="EXI66426.1"/>
    </source>
</evidence>
<dbReference type="AlphaFoldDB" id="A0A011MV11"/>
<dbReference type="Pfam" id="PF07273">
    <property type="entry name" value="DUF1439"/>
    <property type="match status" value="1"/>
</dbReference>
<dbReference type="PROSITE" id="PS51257">
    <property type="entry name" value="PROKAR_LIPOPROTEIN"/>
    <property type="match status" value="1"/>
</dbReference>
<dbReference type="InterPro" id="IPR010835">
    <property type="entry name" value="DUF1439"/>
</dbReference>
<dbReference type="PATRIC" id="fig|1454001.3.peg.2589"/>
<keyword evidence="2" id="KW-0449">Lipoprotein</keyword>
<comment type="caution">
    <text evidence="2">The sequence shown here is derived from an EMBL/GenBank/DDBJ whole genome shotgun (WGS) entry which is preliminary data.</text>
</comment>
<reference evidence="2" key="1">
    <citation type="submission" date="2014-02" db="EMBL/GenBank/DDBJ databases">
        <title>Expanding our view of genomic diversity in Candidatus Accumulibacter clades.</title>
        <authorList>
            <person name="Skennerton C.T."/>
            <person name="Barr J.J."/>
            <person name="Slater F.R."/>
            <person name="Bond P.L."/>
            <person name="Tyson G.W."/>
        </authorList>
    </citation>
    <scope>NUCLEOTIDE SEQUENCE [LARGE SCALE GENOMIC DNA]</scope>
</reference>
<keyword evidence="1" id="KW-0732">Signal</keyword>
<dbReference type="STRING" id="1454001.AW08_02540"/>
<feature type="signal peptide" evidence="1">
    <location>
        <begin position="1"/>
        <end position="21"/>
    </location>
</feature>
<dbReference type="EMBL" id="JFAX01000015">
    <property type="protein sequence ID" value="EXI66426.1"/>
    <property type="molecule type" value="Genomic_DNA"/>
</dbReference>
<gene>
    <name evidence="2" type="primary">yceB</name>
    <name evidence="2" type="ORF">AW08_02540</name>
</gene>
<keyword evidence="3" id="KW-1185">Reference proteome</keyword>
<name>A0A011MV11_9PROT</name>
<dbReference type="Proteomes" id="UP000020218">
    <property type="component" value="Unassembled WGS sequence"/>
</dbReference>
<feature type="chain" id="PRO_5001461010" evidence="1">
    <location>
        <begin position="22"/>
        <end position="183"/>
    </location>
</feature>
<protein>
    <submittedName>
        <fullName evidence="2">Lipoprotein YceB</fullName>
    </submittedName>
</protein>
<evidence type="ECO:0000256" key="1">
    <source>
        <dbReference type="SAM" id="SignalP"/>
    </source>
</evidence>
<sequence>MQLARALFLVAALLASTLSCSARLFEREVVFSQADVDAALARAKPLQLSYGGLISLALNEPPTIRLDGDDGRAGIAAAVDVEIPGNQPLRVTVTGRAGLRYDDQQKAFFLDNPVIDSVTIPSRRKEANPLVRQAASQLLASYFRSKPVYVLRENGSTQEATARWLLKSVRIETGRVVAVLSPV</sequence>